<dbReference type="PANTHER" id="PTHR45566">
    <property type="entry name" value="HTH-TYPE TRANSCRIPTIONAL REGULATOR YHJB-RELATED"/>
    <property type="match status" value="1"/>
</dbReference>
<dbReference type="InterPro" id="IPR000792">
    <property type="entry name" value="Tscrpt_reg_LuxR_C"/>
</dbReference>
<dbReference type="SUPFAM" id="SSF52172">
    <property type="entry name" value="CheY-like"/>
    <property type="match status" value="1"/>
</dbReference>
<evidence type="ECO:0000259" key="7">
    <source>
        <dbReference type="PROSITE" id="PS50110"/>
    </source>
</evidence>
<feature type="modified residue" description="4-aspartylphosphate" evidence="5">
    <location>
        <position position="59"/>
    </location>
</feature>
<dbReference type="Pfam" id="PF00072">
    <property type="entry name" value="Response_reg"/>
    <property type="match status" value="1"/>
</dbReference>
<dbReference type="SMART" id="SM00421">
    <property type="entry name" value="HTH_LUXR"/>
    <property type="match status" value="1"/>
</dbReference>
<evidence type="ECO:0000256" key="5">
    <source>
        <dbReference type="PROSITE-ProRule" id="PRU00169"/>
    </source>
</evidence>
<feature type="domain" description="Response regulatory" evidence="7">
    <location>
        <begin position="8"/>
        <end position="126"/>
    </location>
</feature>
<evidence type="ECO:0000256" key="3">
    <source>
        <dbReference type="ARBA" id="ARBA00023125"/>
    </source>
</evidence>
<accession>A0ABS4IRX1</accession>
<dbReference type="InterPro" id="IPR051015">
    <property type="entry name" value="EvgA-like"/>
</dbReference>
<dbReference type="Proteomes" id="UP001519287">
    <property type="component" value="Unassembled WGS sequence"/>
</dbReference>
<evidence type="ECO:0000313" key="8">
    <source>
        <dbReference type="EMBL" id="MBP1990327.1"/>
    </source>
</evidence>
<dbReference type="PROSITE" id="PS50110">
    <property type="entry name" value="RESPONSE_REGULATORY"/>
    <property type="match status" value="1"/>
</dbReference>
<dbReference type="SMART" id="SM00448">
    <property type="entry name" value="REC"/>
    <property type="match status" value="1"/>
</dbReference>
<dbReference type="RefSeq" id="WP_209971104.1">
    <property type="nucleotide sequence ID" value="NZ_JAGGLB010000004.1"/>
</dbReference>
<dbReference type="InterPro" id="IPR016032">
    <property type="entry name" value="Sig_transdc_resp-reg_C-effctor"/>
</dbReference>
<dbReference type="PANTHER" id="PTHR45566:SF2">
    <property type="entry name" value="NARL SUBFAMILY"/>
    <property type="match status" value="1"/>
</dbReference>
<keyword evidence="3" id="KW-0238">DNA-binding</keyword>
<dbReference type="PRINTS" id="PR00038">
    <property type="entry name" value="HTHLUXR"/>
</dbReference>
<feature type="domain" description="HTH luxR-type" evidence="6">
    <location>
        <begin position="143"/>
        <end position="208"/>
    </location>
</feature>
<dbReference type="PROSITE" id="PS50043">
    <property type="entry name" value="HTH_LUXR_2"/>
    <property type="match status" value="1"/>
</dbReference>
<evidence type="ECO:0000259" key="6">
    <source>
        <dbReference type="PROSITE" id="PS50043"/>
    </source>
</evidence>
<gene>
    <name evidence="8" type="ORF">J2Z66_001925</name>
</gene>
<proteinExistence type="predicted"/>
<dbReference type="InterPro" id="IPR001789">
    <property type="entry name" value="Sig_transdc_resp-reg_receiver"/>
</dbReference>
<evidence type="ECO:0000256" key="4">
    <source>
        <dbReference type="ARBA" id="ARBA00023163"/>
    </source>
</evidence>
<dbReference type="InterPro" id="IPR058245">
    <property type="entry name" value="NreC/VraR/RcsB-like_REC"/>
</dbReference>
<evidence type="ECO:0000313" key="9">
    <source>
        <dbReference type="Proteomes" id="UP001519287"/>
    </source>
</evidence>
<dbReference type="Pfam" id="PF00196">
    <property type="entry name" value="GerE"/>
    <property type="match status" value="1"/>
</dbReference>
<name>A0ABS4IRX1_9BACL</name>
<reference evidence="8 9" key="1">
    <citation type="submission" date="2021-03" db="EMBL/GenBank/DDBJ databases">
        <title>Genomic Encyclopedia of Type Strains, Phase IV (KMG-IV): sequencing the most valuable type-strain genomes for metagenomic binning, comparative biology and taxonomic classification.</title>
        <authorList>
            <person name="Goeker M."/>
        </authorList>
    </citation>
    <scope>NUCLEOTIDE SEQUENCE [LARGE SCALE GENOMIC DNA]</scope>
    <source>
        <strain evidence="8 9">DSM 26048</strain>
    </source>
</reference>
<keyword evidence="2" id="KW-0805">Transcription regulation</keyword>
<protein>
    <submittedName>
        <fullName evidence="8">NarL family two-component system response regulator LiaR</fullName>
    </submittedName>
</protein>
<evidence type="ECO:0000256" key="2">
    <source>
        <dbReference type="ARBA" id="ARBA00023015"/>
    </source>
</evidence>
<organism evidence="8 9">
    <name type="scientific">Paenibacillus eucommiae</name>
    <dbReference type="NCBI Taxonomy" id="1355755"/>
    <lineage>
        <taxon>Bacteria</taxon>
        <taxon>Bacillati</taxon>
        <taxon>Bacillota</taxon>
        <taxon>Bacilli</taxon>
        <taxon>Bacillales</taxon>
        <taxon>Paenibacillaceae</taxon>
        <taxon>Paenibacillus</taxon>
    </lineage>
</organism>
<dbReference type="InterPro" id="IPR011006">
    <property type="entry name" value="CheY-like_superfamily"/>
</dbReference>
<dbReference type="Gene3D" id="3.40.50.2300">
    <property type="match status" value="1"/>
</dbReference>
<comment type="caution">
    <text evidence="8">The sequence shown here is derived from an EMBL/GenBank/DDBJ whole genome shotgun (WGS) entry which is preliminary data.</text>
</comment>
<evidence type="ECO:0000256" key="1">
    <source>
        <dbReference type="ARBA" id="ARBA00022553"/>
    </source>
</evidence>
<sequence length="209" mass="23588">MTNPPLIKIIMVEDDPDWVLAIAEFLKRETDMVLVGSASNPEEAVALAETTDFDVALLDIQLSPKHIDGIYTALEIARLRPQAKLIMLTSLQDEETIKKAFTAGAVGYLLKSNYMELPYAIRNAFHHAYPMEVLLKEFARLKEEEQLQQLTPAEKEIVSLIGDGYTRSQMEQKLYKSESTLKNQINRLLKKLGVKSGKEAVDKIKRKGL</sequence>
<dbReference type="CDD" id="cd17535">
    <property type="entry name" value="REC_NarL-like"/>
    <property type="match status" value="1"/>
</dbReference>
<dbReference type="CDD" id="cd06170">
    <property type="entry name" value="LuxR_C_like"/>
    <property type="match status" value="1"/>
</dbReference>
<keyword evidence="1 5" id="KW-0597">Phosphoprotein</keyword>
<dbReference type="EMBL" id="JAGGLB010000004">
    <property type="protein sequence ID" value="MBP1990327.1"/>
    <property type="molecule type" value="Genomic_DNA"/>
</dbReference>
<dbReference type="SUPFAM" id="SSF46894">
    <property type="entry name" value="C-terminal effector domain of the bipartite response regulators"/>
    <property type="match status" value="1"/>
</dbReference>
<keyword evidence="9" id="KW-1185">Reference proteome</keyword>
<keyword evidence="4" id="KW-0804">Transcription</keyword>